<accession>A0A9P8MWU4</accession>
<dbReference type="OrthoDB" id="4739136at2759"/>
<organism evidence="2 3">
    <name type="scientific">Hirsutella rhossiliensis</name>
    <dbReference type="NCBI Taxonomy" id="111463"/>
    <lineage>
        <taxon>Eukaryota</taxon>
        <taxon>Fungi</taxon>
        <taxon>Dikarya</taxon>
        <taxon>Ascomycota</taxon>
        <taxon>Pezizomycotina</taxon>
        <taxon>Sordariomycetes</taxon>
        <taxon>Hypocreomycetidae</taxon>
        <taxon>Hypocreales</taxon>
        <taxon>Ophiocordycipitaceae</taxon>
        <taxon>Hirsutella</taxon>
    </lineage>
</organism>
<comment type="caution">
    <text evidence="2">The sequence shown here is derived from an EMBL/GenBank/DDBJ whole genome shotgun (WGS) entry which is preliminary data.</text>
</comment>
<dbReference type="Pfam" id="PF25482">
    <property type="entry name" value="DUF7905"/>
    <property type="match status" value="1"/>
</dbReference>
<dbReference type="GeneID" id="68356909"/>
<protein>
    <recommendedName>
        <fullName evidence="1">DUF7905 domain-containing protein</fullName>
    </recommendedName>
</protein>
<feature type="domain" description="DUF7905" evidence="1">
    <location>
        <begin position="164"/>
        <end position="411"/>
    </location>
</feature>
<gene>
    <name evidence="2" type="ORF">HRG_07780</name>
</gene>
<proteinExistence type="predicted"/>
<name>A0A9P8MWU4_9HYPO</name>
<reference evidence="2" key="1">
    <citation type="submission" date="2021-09" db="EMBL/GenBank/DDBJ databases">
        <title>A high-quality genome of the endoparasitic fungus Hirsutella rhossiliensis with a comparison of Hirsutella genomes reveals transposable elements contributing to genome size variation.</title>
        <authorList>
            <person name="Lin R."/>
            <person name="Jiao Y."/>
            <person name="Sun X."/>
            <person name="Ling J."/>
            <person name="Xie B."/>
            <person name="Cheng X."/>
        </authorList>
    </citation>
    <scope>NUCLEOTIDE SEQUENCE</scope>
    <source>
        <strain evidence="2">HR02</strain>
    </source>
</reference>
<dbReference type="Proteomes" id="UP000824596">
    <property type="component" value="Unassembled WGS sequence"/>
</dbReference>
<dbReference type="EMBL" id="JAIZPD010000009">
    <property type="protein sequence ID" value="KAH0960627.1"/>
    <property type="molecule type" value="Genomic_DNA"/>
</dbReference>
<dbReference type="InterPro" id="IPR057227">
    <property type="entry name" value="DUF7905"/>
</dbReference>
<sequence>MGTAKYQMDAKRQAAVAAAEEAHLGPPPTEPDLLEATLVIPGKHMLPRGLDDPTALNDVRKKHKVWITRVQPNVFELRSKHITRLQEAIKDINWCIHDMRLSSENLTTRFLVQEPANAPKDALVKVELNSRPHVLTVKATRGDIAAVAKDLCHQLQASLVPSTDILRALGADLRMRVNIGRLEVRQRKKGLGQNMSYADFSKMIPQYSIRGGASLISRLSDVHHAYKVVQHLQNPVVGILGVGIDGVPRRCTVFLKVRDQELVATTQAPTGKHPELQLSAARIIRREKWPRLNWTVAAPDMQLDWNLQVDSCESTASIPADLRGIMERLKLTSQGAEDNKASMQSPRLVLTRPGGDEVEETILKTSVLLPFRDTPFLVEISVSQAWPQMMTHREPETWWGIEFYGKHWSEAINNVSPGERRKYWGEGLRNIWPGGDASLEDRFLEFLQHVVKIQAALGGVDWDANMPQKEA</sequence>
<evidence type="ECO:0000313" key="3">
    <source>
        <dbReference type="Proteomes" id="UP000824596"/>
    </source>
</evidence>
<evidence type="ECO:0000313" key="2">
    <source>
        <dbReference type="EMBL" id="KAH0960627.1"/>
    </source>
</evidence>
<keyword evidence="3" id="KW-1185">Reference proteome</keyword>
<evidence type="ECO:0000259" key="1">
    <source>
        <dbReference type="Pfam" id="PF25482"/>
    </source>
</evidence>
<dbReference type="AlphaFoldDB" id="A0A9P8MWU4"/>
<dbReference type="RefSeq" id="XP_044718140.1">
    <property type="nucleotide sequence ID" value="XM_044866251.1"/>
</dbReference>